<sequence>MDKPIVVFDSGVGGLPYLVHLRNRFSWEDFVYIADNKNFPYGEKTEESLVQIISILVTNIIKRFNPKAIVVACNTASVTSLKYIRELTSIPIIGVVPAVKPASDITRNNKIGVLATKRTVRGQYLQDLINKFSPDKEVVLVGAGDIVNFVETKMYNLEQDEIKEYIRDQVEPFKKSGVDSIVLGCTHFIHVSDEIEEALGSGVKIIDSRDGVTRQVGRVTDIGKVRERVGTSSFFLTNSRDVDSYIVFCKKHNVEFKGEF</sequence>
<feature type="active site" description="Proton donor/acceptor" evidence="7">
    <location>
        <position position="185"/>
    </location>
</feature>
<dbReference type="OrthoDB" id="9801055at2"/>
<dbReference type="NCBIfam" id="TIGR00067">
    <property type="entry name" value="glut_race"/>
    <property type="match status" value="1"/>
</dbReference>
<keyword evidence="9" id="KW-1185">Reference proteome</keyword>
<dbReference type="PANTHER" id="PTHR21198">
    <property type="entry name" value="GLUTAMATE RACEMASE"/>
    <property type="match status" value="1"/>
</dbReference>
<dbReference type="InterPro" id="IPR004391">
    <property type="entry name" value="Glu_race"/>
</dbReference>
<dbReference type="UniPathway" id="UPA00219"/>
<evidence type="ECO:0000256" key="2">
    <source>
        <dbReference type="ARBA" id="ARBA00013090"/>
    </source>
</evidence>
<keyword evidence="3 7" id="KW-0133">Cell shape</keyword>
<evidence type="ECO:0000256" key="4">
    <source>
        <dbReference type="ARBA" id="ARBA00022984"/>
    </source>
</evidence>
<keyword evidence="5 7" id="KW-0413">Isomerase</keyword>
<keyword evidence="6 7" id="KW-0961">Cell wall biogenesis/degradation</keyword>
<dbReference type="GO" id="GO:0071555">
    <property type="term" value="P:cell wall organization"/>
    <property type="evidence" value="ECO:0007669"/>
    <property type="project" value="UniProtKB-KW"/>
</dbReference>
<dbReference type="FunFam" id="3.40.50.1860:FF:000001">
    <property type="entry name" value="Glutamate racemase"/>
    <property type="match status" value="1"/>
</dbReference>
<evidence type="ECO:0000256" key="7">
    <source>
        <dbReference type="HAMAP-Rule" id="MF_00258"/>
    </source>
</evidence>
<feature type="binding site" evidence="7">
    <location>
        <begin position="9"/>
        <end position="10"/>
    </location>
    <ligand>
        <name>substrate</name>
    </ligand>
</feature>
<evidence type="ECO:0000256" key="3">
    <source>
        <dbReference type="ARBA" id="ARBA00022960"/>
    </source>
</evidence>
<reference evidence="8 9" key="1">
    <citation type="submission" date="2019-02" db="EMBL/GenBank/DDBJ databases">
        <authorList>
            <person name="Fomenkov A."/>
            <person name="Dubinina G."/>
            <person name="Grabovich M."/>
            <person name="Vincze T."/>
            <person name="Roberts R.J."/>
        </authorList>
    </citation>
    <scope>NUCLEOTIDE SEQUENCE [LARGE SCALE GENOMIC DNA]</scope>
    <source>
        <strain evidence="8 9">P</strain>
    </source>
</reference>
<dbReference type="InterPro" id="IPR018187">
    <property type="entry name" value="Asp/Glu_racemase_AS_1"/>
</dbReference>
<evidence type="ECO:0000313" key="8">
    <source>
        <dbReference type="EMBL" id="QEN05790.1"/>
    </source>
</evidence>
<feature type="binding site" evidence="7">
    <location>
        <begin position="74"/>
        <end position="75"/>
    </location>
    <ligand>
        <name>substrate</name>
    </ligand>
</feature>
<dbReference type="HAMAP" id="MF_00258">
    <property type="entry name" value="Glu_racemase"/>
    <property type="match status" value="1"/>
</dbReference>
<dbReference type="PROSITE" id="PS00923">
    <property type="entry name" value="ASP_GLU_RACEMASE_1"/>
    <property type="match status" value="1"/>
</dbReference>
<dbReference type="RefSeq" id="WP_149569023.1">
    <property type="nucleotide sequence ID" value="NZ_CP035807.1"/>
</dbReference>
<evidence type="ECO:0000313" key="9">
    <source>
        <dbReference type="Proteomes" id="UP000323824"/>
    </source>
</evidence>
<reference evidence="8 9" key="2">
    <citation type="submission" date="2019-09" db="EMBL/GenBank/DDBJ databases">
        <title>Complete Genome Sequence and Methylome Analysis of free living Spirochaetas.</title>
        <authorList>
            <person name="Leshcheva N."/>
            <person name="Mikheeva N."/>
        </authorList>
    </citation>
    <scope>NUCLEOTIDE SEQUENCE [LARGE SCALE GENOMIC DNA]</scope>
    <source>
        <strain evidence="8 9">P</strain>
    </source>
</reference>
<dbReference type="EMBL" id="CP035807">
    <property type="protein sequence ID" value="QEN05790.1"/>
    <property type="molecule type" value="Genomic_DNA"/>
</dbReference>
<name>A0A5C1QF93_9SPIO</name>
<evidence type="ECO:0000256" key="6">
    <source>
        <dbReference type="ARBA" id="ARBA00023316"/>
    </source>
</evidence>
<feature type="binding site" evidence="7">
    <location>
        <begin position="41"/>
        <end position="42"/>
    </location>
    <ligand>
        <name>substrate</name>
    </ligand>
</feature>
<dbReference type="Pfam" id="PF01177">
    <property type="entry name" value="Asp_Glu_race"/>
    <property type="match status" value="1"/>
</dbReference>
<evidence type="ECO:0000256" key="1">
    <source>
        <dbReference type="ARBA" id="ARBA00001602"/>
    </source>
</evidence>
<feature type="active site" description="Proton donor/acceptor" evidence="7">
    <location>
        <position position="73"/>
    </location>
</feature>
<dbReference type="GO" id="GO:0008881">
    <property type="term" value="F:glutamate racemase activity"/>
    <property type="evidence" value="ECO:0007669"/>
    <property type="project" value="UniProtKB-UniRule"/>
</dbReference>
<keyword evidence="4 7" id="KW-0573">Peptidoglycan synthesis</keyword>
<evidence type="ECO:0000256" key="5">
    <source>
        <dbReference type="ARBA" id="ARBA00023235"/>
    </source>
</evidence>
<dbReference type="Gene3D" id="3.40.50.1860">
    <property type="match status" value="2"/>
</dbReference>
<dbReference type="GO" id="GO:0008360">
    <property type="term" value="P:regulation of cell shape"/>
    <property type="evidence" value="ECO:0007669"/>
    <property type="project" value="UniProtKB-KW"/>
</dbReference>
<proteinExistence type="inferred from homology"/>
<dbReference type="AlphaFoldDB" id="A0A5C1QF93"/>
<dbReference type="InterPro" id="IPR001920">
    <property type="entry name" value="Asp/Glu_race"/>
</dbReference>
<dbReference type="PANTHER" id="PTHR21198:SF3">
    <property type="entry name" value="GLUTAMATE RACEMASE"/>
    <property type="match status" value="1"/>
</dbReference>
<gene>
    <name evidence="7 8" type="primary">murI</name>
    <name evidence="8" type="ORF">EW093_14130</name>
</gene>
<comment type="catalytic activity">
    <reaction evidence="1 7">
        <text>L-glutamate = D-glutamate</text>
        <dbReference type="Rhea" id="RHEA:12813"/>
        <dbReference type="ChEBI" id="CHEBI:29985"/>
        <dbReference type="ChEBI" id="CHEBI:29986"/>
        <dbReference type="EC" id="5.1.1.3"/>
    </reaction>
</comment>
<comment type="pathway">
    <text evidence="7">Cell wall biogenesis; peptidoglycan biosynthesis.</text>
</comment>
<dbReference type="EC" id="5.1.1.3" evidence="2 7"/>
<dbReference type="InterPro" id="IPR015942">
    <property type="entry name" value="Asp/Glu/hydantoin_racemase"/>
</dbReference>
<comment type="similarity">
    <text evidence="7">Belongs to the aspartate/glutamate racemases family.</text>
</comment>
<feature type="binding site" evidence="7">
    <location>
        <begin position="186"/>
        <end position="187"/>
    </location>
    <ligand>
        <name>substrate</name>
    </ligand>
</feature>
<comment type="function">
    <text evidence="7">Provides the (R)-glutamate required for cell wall biosynthesis.</text>
</comment>
<dbReference type="KEGG" id="sper:EW093_14130"/>
<protein>
    <recommendedName>
        <fullName evidence="2 7">Glutamate racemase</fullName>
        <ecNumber evidence="2 7">5.1.1.3</ecNumber>
    </recommendedName>
</protein>
<organism evidence="8 9">
    <name type="scientific">Thiospirochaeta perfilievii</name>
    <dbReference type="NCBI Taxonomy" id="252967"/>
    <lineage>
        <taxon>Bacteria</taxon>
        <taxon>Pseudomonadati</taxon>
        <taxon>Spirochaetota</taxon>
        <taxon>Spirochaetia</taxon>
        <taxon>Spirochaetales</taxon>
        <taxon>Spirochaetaceae</taxon>
        <taxon>Thiospirochaeta</taxon>
    </lineage>
</organism>
<dbReference type="Proteomes" id="UP000323824">
    <property type="component" value="Chromosome"/>
</dbReference>
<dbReference type="SUPFAM" id="SSF53681">
    <property type="entry name" value="Aspartate/glutamate racemase"/>
    <property type="match status" value="2"/>
</dbReference>
<dbReference type="GO" id="GO:0009252">
    <property type="term" value="P:peptidoglycan biosynthetic process"/>
    <property type="evidence" value="ECO:0007669"/>
    <property type="project" value="UniProtKB-UniRule"/>
</dbReference>
<accession>A0A5C1QF93</accession>